<dbReference type="RefSeq" id="XP_001208562.1">
    <property type="nucleotide sequence ID" value="XM_001208562.1"/>
</dbReference>
<reference evidence="2" key="1">
    <citation type="submission" date="2005-09" db="EMBL/GenBank/DDBJ databases">
        <title>Annotation of the Aspergillus terreus NIH2624 genome.</title>
        <authorList>
            <person name="Birren B.W."/>
            <person name="Lander E.S."/>
            <person name="Galagan J.E."/>
            <person name="Nusbaum C."/>
            <person name="Devon K."/>
            <person name="Henn M."/>
            <person name="Ma L.-J."/>
            <person name="Jaffe D.B."/>
            <person name="Butler J."/>
            <person name="Alvarez P."/>
            <person name="Gnerre S."/>
            <person name="Grabherr M."/>
            <person name="Kleber M."/>
            <person name="Mauceli E.W."/>
            <person name="Brockman W."/>
            <person name="Rounsley S."/>
            <person name="Young S.K."/>
            <person name="LaButti K."/>
            <person name="Pushparaj V."/>
            <person name="DeCaprio D."/>
            <person name="Crawford M."/>
            <person name="Koehrsen M."/>
            <person name="Engels R."/>
            <person name="Montgomery P."/>
            <person name="Pearson M."/>
            <person name="Howarth C."/>
            <person name="Larson L."/>
            <person name="Luoma S."/>
            <person name="White J."/>
            <person name="Alvarado L."/>
            <person name="Kodira C.D."/>
            <person name="Zeng Q."/>
            <person name="Oleary S."/>
            <person name="Yandava C."/>
            <person name="Denning D.W."/>
            <person name="Nierman W.C."/>
            <person name="Milne T."/>
            <person name="Madden K."/>
        </authorList>
    </citation>
    <scope>NUCLEOTIDE SEQUENCE [LARGE SCALE GENOMIC DNA]</scope>
    <source>
        <strain evidence="2">NIH 2624 / FGSC A1156</strain>
    </source>
</reference>
<dbReference type="Proteomes" id="UP000007963">
    <property type="component" value="Unassembled WGS sequence"/>
</dbReference>
<dbReference type="AlphaFoldDB" id="Q0CYN7"/>
<protein>
    <submittedName>
        <fullName evidence="1">Uncharacterized protein</fullName>
    </submittedName>
</protein>
<accession>Q0CYN7</accession>
<sequence length="262" mass="29033">MANQISLLSYLQTAPPAIPTNPPARPGRNTTNRCYRASDIHSTAVWQAFNLNTIMQDYRTVLNQTQLAADPIPASPPRPVPTEDALKEKLNEYITPRVRRALRAGFGHLAATGQDGGTTAIVYGSGGFAKKIHQYTPDTAYFDPTVASGTSPNRAPGDYKPSWKWTSAGTDNATANRTRYKQVLAQVNYYMKQHQTRYGFILTDRELVAIRRLDYQGNLELAAPIPFATRGTVQQPQLTVLLALWYLGMLAAQDQGADYWSL</sequence>
<dbReference type="VEuPathDB" id="FungiDB:ATEG_01197"/>
<dbReference type="STRING" id="341663.Q0CYN7"/>
<proteinExistence type="predicted"/>
<evidence type="ECO:0000313" key="1">
    <source>
        <dbReference type="EMBL" id="EAU37954.1"/>
    </source>
</evidence>
<gene>
    <name evidence="1" type="ORF">ATEG_01197</name>
</gene>
<name>Q0CYN7_ASPTN</name>
<dbReference type="HOGENOM" id="CLU_093534_0_0_1"/>
<evidence type="ECO:0000313" key="2">
    <source>
        <dbReference type="Proteomes" id="UP000007963"/>
    </source>
</evidence>
<dbReference type="EMBL" id="CH476595">
    <property type="protein sequence ID" value="EAU37954.1"/>
    <property type="molecule type" value="Genomic_DNA"/>
</dbReference>
<dbReference type="OMA" id="NWYMKQH"/>
<dbReference type="GeneID" id="4316221"/>
<dbReference type="eggNOG" id="ENOG502SP60">
    <property type="taxonomic scope" value="Eukaryota"/>
</dbReference>
<dbReference type="OrthoDB" id="4367324at2759"/>
<organism evidence="1 2">
    <name type="scientific">Aspergillus terreus (strain NIH 2624 / FGSC A1156)</name>
    <dbReference type="NCBI Taxonomy" id="341663"/>
    <lineage>
        <taxon>Eukaryota</taxon>
        <taxon>Fungi</taxon>
        <taxon>Dikarya</taxon>
        <taxon>Ascomycota</taxon>
        <taxon>Pezizomycotina</taxon>
        <taxon>Eurotiomycetes</taxon>
        <taxon>Eurotiomycetidae</taxon>
        <taxon>Eurotiales</taxon>
        <taxon>Aspergillaceae</taxon>
        <taxon>Aspergillus</taxon>
        <taxon>Aspergillus subgen. Circumdati</taxon>
    </lineage>
</organism>